<dbReference type="EMBL" id="CP000472">
    <property type="protein sequence ID" value="ACJ27178.1"/>
    <property type="molecule type" value="Genomic_DNA"/>
</dbReference>
<organism evidence="1 2">
    <name type="scientific">Shewanella piezotolerans (strain WP3 / JCM 13877)</name>
    <dbReference type="NCBI Taxonomy" id="225849"/>
    <lineage>
        <taxon>Bacteria</taxon>
        <taxon>Pseudomonadati</taxon>
        <taxon>Pseudomonadota</taxon>
        <taxon>Gammaproteobacteria</taxon>
        <taxon>Alteromonadales</taxon>
        <taxon>Shewanellaceae</taxon>
        <taxon>Shewanella</taxon>
    </lineage>
</organism>
<evidence type="ECO:0000313" key="2">
    <source>
        <dbReference type="Proteomes" id="UP000000753"/>
    </source>
</evidence>
<name>B8CHQ2_SHEPW</name>
<evidence type="ECO:0000313" key="1">
    <source>
        <dbReference type="EMBL" id="ACJ27178.1"/>
    </source>
</evidence>
<dbReference type="STRING" id="225849.swp_0343"/>
<protein>
    <submittedName>
        <fullName evidence="1">Uncharacterized protein</fullName>
    </submittedName>
</protein>
<dbReference type="AlphaFoldDB" id="B8CHQ2"/>
<dbReference type="KEGG" id="swp:swp_0343"/>
<proteinExistence type="predicted"/>
<accession>B8CHQ2</accession>
<keyword evidence="2" id="KW-1185">Reference proteome</keyword>
<dbReference type="HOGENOM" id="CLU_3157743_0_0_6"/>
<sequence length="48" mass="5482">MPLFIPGVDAVEAFGFRDETAERPWMAYSVPQQYLHMRWPQAIGTTVA</sequence>
<dbReference type="Proteomes" id="UP000000753">
    <property type="component" value="Chromosome"/>
</dbReference>
<gene>
    <name evidence="1" type="ordered locus">swp_0343</name>
</gene>
<reference evidence="1 2" key="1">
    <citation type="journal article" date="2008" name="PLoS ONE">
        <title>Environmental adaptation: genomic analysis of the piezotolerant and psychrotolerant deep-sea iron reducing bacterium Shewanella piezotolerans WP3.</title>
        <authorList>
            <person name="Wang F."/>
            <person name="Wang J."/>
            <person name="Jian H."/>
            <person name="Zhang B."/>
            <person name="Li S."/>
            <person name="Wang F."/>
            <person name="Zeng X."/>
            <person name="Gao L."/>
            <person name="Bartlett D.H."/>
            <person name="Yu J."/>
            <person name="Hu S."/>
            <person name="Xiao X."/>
        </authorList>
    </citation>
    <scope>NUCLEOTIDE SEQUENCE [LARGE SCALE GENOMIC DNA]</scope>
    <source>
        <strain evidence="2">WP3 / JCM 13877</strain>
    </source>
</reference>